<evidence type="ECO:0000256" key="2">
    <source>
        <dbReference type="ARBA" id="ARBA00023012"/>
    </source>
</evidence>
<evidence type="ECO:0000256" key="5">
    <source>
        <dbReference type="ARBA" id="ARBA00023163"/>
    </source>
</evidence>
<feature type="modified residue" description="4-aspartylphosphate" evidence="6">
    <location>
        <position position="58"/>
    </location>
</feature>
<dbReference type="SUPFAM" id="SSF52172">
    <property type="entry name" value="CheY-like"/>
    <property type="match status" value="1"/>
</dbReference>
<dbReference type="Pfam" id="PF00486">
    <property type="entry name" value="Trans_reg_C"/>
    <property type="match status" value="1"/>
</dbReference>
<comment type="caution">
    <text evidence="10">The sequence shown here is derived from an EMBL/GenBank/DDBJ whole genome shotgun (WGS) entry which is preliminary data.</text>
</comment>
<feature type="DNA-binding region" description="OmpR/PhoB-type" evidence="7">
    <location>
        <begin position="137"/>
        <end position="236"/>
    </location>
</feature>
<evidence type="ECO:0000313" key="11">
    <source>
        <dbReference type="Proteomes" id="UP001209701"/>
    </source>
</evidence>
<gene>
    <name evidence="10" type="ORF">LNV07_15110</name>
</gene>
<dbReference type="Gene3D" id="3.40.50.2300">
    <property type="match status" value="1"/>
</dbReference>
<evidence type="ECO:0000256" key="7">
    <source>
        <dbReference type="PROSITE-ProRule" id="PRU01091"/>
    </source>
</evidence>
<keyword evidence="11" id="KW-1185">Reference proteome</keyword>
<dbReference type="PANTHER" id="PTHR48111:SF4">
    <property type="entry name" value="DNA-BINDING DUAL TRANSCRIPTIONAL REGULATOR OMPR"/>
    <property type="match status" value="1"/>
</dbReference>
<dbReference type="EMBL" id="JAJIRN010000006">
    <property type="protein sequence ID" value="MCV2369408.1"/>
    <property type="molecule type" value="Genomic_DNA"/>
</dbReference>
<keyword evidence="4 7" id="KW-0238">DNA-binding</keyword>
<dbReference type="InterPro" id="IPR001867">
    <property type="entry name" value="OmpR/PhoB-type_DNA-bd"/>
</dbReference>
<dbReference type="Proteomes" id="UP001209701">
    <property type="component" value="Unassembled WGS sequence"/>
</dbReference>
<dbReference type="InterPro" id="IPR016032">
    <property type="entry name" value="Sig_transdc_resp-reg_C-effctor"/>
</dbReference>
<feature type="domain" description="Response regulatory" evidence="8">
    <location>
        <begin position="6"/>
        <end position="122"/>
    </location>
</feature>
<protein>
    <submittedName>
        <fullName evidence="10">Response regulator</fullName>
    </submittedName>
</protein>
<dbReference type="PROSITE" id="PS51755">
    <property type="entry name" value="OMPR_PHOB"/>
    <property type="match status" value="1"/>
</dbReference>
<keyword evidence="3" id="KW-0805">Transcription regulation</keyword>
<evidence type="ECO:0000256" key="4">
    <source>
        <dbReference type="ARBA" id="ARBA00023125"/>
    </source>
</evidence>
<dbReference type="PANTHER" id="PTHR48111">
    <property type="entry name" value="REGULATOR OF RPOS"/>
    <property type="match status" value="1"/>
</dbReference>
<dbReference type="InterPro" id="IPR036388">
    <property type="entry name" value="WH-like_DNA-bd_sf"/>
</dbReference>
<reference evidence="10 11" key="1">
    <citation type="submission" date="2021-11" db="EMBL/GenBank/DDBJ databases">
        <authorList>
            <person name="Liang Q."/>
            <person name="Mou H."/>
            <person name="Liu Z."/>
        </authorList>
    </citation>
    <scope>NUCLEOTIDE SEQUENCE [LARGE SCALE GENOMIC DNA]</scope>
    <source>
        <strain evidence="10 11">CHU3</strain>
    </source>
</reference>
<evidence type="ECO:0000259" key="9">
    <source>
        <dbReference type="PROSITE" id="PS51755"/>
    </source>
</evidence>
<evidence type="ECO:0000259" key="8">
    <source>
        <dbReference type="PROSITE" id="PS50110"/>
    </source>
</evidence>
<dbReference type="InterPro" id="IPR039420">
    <property type="entry name" value="WalR-like"/>
</dbReference>
<evidence type="ECO:0000256" key="3">
    <source>
        <dbReference type="ARBA" id="ARBA00023015"/>
    </source>
</evidence>
<sequence>MDTARRVLVVEDEPKLAAVLCDYLNAAGYGSEWLADGRLALQRLQDGSQAKPAAMLLDLMLPGMDGLELCRAVRAFSDLPIVIISARVDELDRLLGLELGADDYVCKPFSPREVVARVRALLRRADGRLAPVTQQAAAPMVIGGFSLDEAGQRIAWQGQVLQLTPVEFKLLRLLLSQAGRVFERSRLLDLIHEDFRDVSDRVVDSHVKNIRRKLAALQPPQDCISAVYGVGYRFDPGVGAEGKVAG</sequence>
<dbReference type="InterPro" id="IPR011006">
    <property type="entry name" value="CheY-like_superfamily"/>
</dbReference>
<proteinExistence type="predicted"/>
<dbReference type="SMART" id="SM00862">
    <property type="entry name" value="Trans_reg_C"/>
    <property type="match status" value="1"/>
</dbReference>
<dbReference type="Pfam" id="PF00072">
    <property type="entry name" value="Response_reg"/>
    <property type="match status" value="1"/>
</dbReference>
<dbReference type="CDD" id="cd00383">
    <property type="entry name" value="trans_reg_C"/>
    <property type="match status" value="1"/>
</dbReference>
<dbReference type="SMART" id="SM00448">
    <property type="entry name" value="REC"/>
    <property type="match status" value="1"/>
</dbReference>
<keyword evidence="5" id="KW-0804">Transcription</keyword>
<keyword evidence="1 6" id="KW-0597">Phosphoprotein</keyword>
<dbReference type="InterPro" id="IPR001789">
    <property type="entry name" value="Sig_transdc_resp-reg_receiver"/>
</dbReference>
<evidence type="ECO:0000313" key="10">
    <source>
        <dbReference type="EMBL" id="MCV2369408.1"/>
    </source>
</evidence>
<name>A0ABT2YH77_9BURK</name>
<organism evidence="10 11">
    <name type="scientific">Roseateles oligotrophus</name>
    <dbReference type="NCBI Taxonomy" id="1769250"/>
    <lineage>
        <taxon>Bacteria</taxon>
        <taxon>Pseudomonadati</taxon>
        <taxon>Pseudomonadota</taxon>
        <taxon>Betaproteobacteria</taxon>
        <taxon>Burkholderiales</taxon>
        <taxon>Sphaerotilaceae</taxon>
        <taxon>Roseateles</taxon>
    </lineage>
</organism>
<dbReference type="Gene3D" id="6.10.250.690">
    <property type="match status" value="1"/>
</dbReference>
<evidence type="ECO:0000256" key="1">
    <source>
        <dbReference type="ARBA" id="ARBA00022553"/>
    </source>
</evidence>
<evidence type="ECO:0000256" key="6">
    <source>
        <dbReference type="PROSITE-ProRule" id="PRU00169"/>
    </source>
</evidence>
<feature type="domain" description="OmpR/PhoB-type" evidence="9">
    <location>
        <begin position="137"/>
        <end position="236"/>
    </location>
</feature>
<dbReference type="SUPFAM" id="SSF46894">
    <property type="entry name" value="C-terminal effector domain of the bipartite response regulators"/>
    <property type="match status" value="1"/>
</dbReference>
<dbReference type="Gene3D" id="1.10.10.10">
    <property type="entry name" value="Winged helix-like DNA-binding domain superfamily/Winged helix DNA-binding domain"/>
    <property type="match status" value="1"/>
</dbReference>
<dbReference type="RefSeq" id="WP_263571992.1">
    <property type="nucleotide sequence ID" value="NZ_JAJIRN010000006.1"/>
</dbReference>
<accession>A0ABT2YH77</accession>
<keyword evidence="2" id="KW-0902">Two-component regulatory system</keyword>
<dbReference type="PROSITE" id="PS50110">
    <property type="entry name" value="RESPONSE_REGULATORY"/>
    <property type="match status" value="1"/>
</dbReference>